<feature type="compositionally biased region" description="Basic and acidic residues" evidence="1">
    <location>
        <begin position="14"/>
        <end position="31"/>
    </location>
</feature>
<gene>
    <name evidence="2" type="ORF">AVDCRST_MAG45-1362</name>
</gene>
<feature type="compositionally biased region" description="Gly residues" evidence="1">
    <location>
        <begin position="33"/>
        <end position="43"/>
    </location>
</feature>
<protein>
    <submittedName>
        <fullName evidence="2">Nitrogen regulatory protein P-II</fullName>
    </submittedName>
</protein>
<feature type="region of interest" description="Disordered" evidence="1">
    <location>
        <begin position="1"/>
        <end position="122"/>
    </location>
</feature>
<sequence>EDDRRLRPPGGLRADPRGSARGRVPEPDHRRGQGLGPPAGGHGALPWLPAHDQPPAQAQDRVRGRNRPGLARHGDHPAPRAHRRRRRREDLRAARRAGDPCAHRRVGAGSTAIPRERRGASL</sequence>
<proteinExistence type="predicted"/>
<feature type="non-terminal residue" evidence="2">
    <location>
        <position position="122"/>
    </location>
</feature>
<evidence type="ECO:0000256" key="1">
    <source>
        <dbReference type="SAM" id="MobiDB-lite"/>
    </source>
</evidence>
<organism evidence="2">
    <name type="scientific">uncultured Solirubrobacterales bacterium</name>
    <dbReference type="NCBI Taxonomy" id="768556"/>
    <lineage>
        <taxon>Bacteria</taxon>
        <taxon>Bacillati</taxon>
        <taxon>Actinomycetota</taxon>
        <taxon>Thermoleophilia</taxon>
        <taxon>Solirubrobacterales</taxon>
        <taxon>environmental samples</taxon>
    </lineage>
</organism>
<name>A0A6J4SNC3_9ACTN</name>
<feature type="non-terminal residue" evidence="2">
    <location>
        <position position="1"/>
    </location>
</feature>
<reference evidence="2" key="1">
    <citation type="submission" date="2020-02" db="EMBL/GenBank/DDBJ databases">
        <authorList>
            <person name="Meier V. D."/>
        </authorList>
    </citation>
    <scope>NUCLEOTIDE SEQUENCE</scope>
    <source>
        <strain evidence="2">AVDCRST_MAG45</strain>
    </source>
</reference>
<dbReference type="AlphaFoldDB" id="A0A6J4SNC3"/>
<dbReference type="EMBL" id="CADCVU010000115">
    <property type="protein sequence ID" value="CAA9501893.1"/>
    <property type="molecule type" value="Genomic_DNA"/>
</dbReference>
<accession>A0A6J4SNC3</accession>
<evidence type="ECO:0000313" key="2">
    <source>
        <dbReference type="EMBL" id="CAA9501893.1"/>
    </source>
</evidence>
<feature type="compositionally biased region" description="Basic and acidic residues" evidence="1">
    <location>
        <begin position="88"/>
        <end position="102"/>
    </location>
</feature>